<proteinExistence type="predicted"/>
<evidence type="ECO:0000256" key="1">
    <source>
        <dbReference type="ARBA" id="ARBA00022614"/>
    </source>
</evidence>
<protein>
    <recommendedName>
        <fullName evidence="5">B3/B4 tRNA-binding domain-containing protein</fullName>
    </recommendedName>
</protein>
<evidence type="ECO:0000256" key="3">
    <source>
        <dbReference type="SAM" id="Coils"/>
    </source>
</evidence>
<dbReference type="InterPro" id="IPR045060">
    <property type="entry name" value="Phe-tRNA-ligase_IIc_bsu"/>
</dbReference>
<evidence type="ECO:0000313" key="7">
    <source>
        <dbReference type="Proteomes" id="UP000678393"/>
    </source>
</evidence>
<feature type="compositionally biased region" description="Basic residues" evidence="4">
    <location>
        <begin position="256"/>
        <end position="266"/>
    </location>
</feature>
<dbReference type="Pfam" id="PF23598">
    <property type="entry name" value="LRR_14"/>
    <property type="match status" value="1"/>
</dbReference>
<keyword evidence="7" id="KW-1185">Reference proteome</keyword>
<dbReference type="AlphaFoldDB" id="A0A8S3YV08"/>
<reference evidence="6" key="1">
    <citation type="submission" date="2021-04" db="EMBL/GenBank/DDBJ databases">
        <authorList>
            <consortium name="Molecular Ecology Group"/>
        </authorList>
    </citation>
    <scope>NUCLEOTIDE SEQUENCE</scope>
</reference>
<dbReference type="SMART" id="SM00873">
    <property type="entry name" value="B3_4"/>
    <property type="match status" value="1"/>
</dbReference>
<dbReference type="Proteomes" id="UP000678393">
    <property type="component" value="Unassembled WGS sequence"/>
</dbReference>
<accession>A0A8S3YV08</accession>
<dbReference type="SMART" id="SM00369">
    <property type="entry name" value="LRR_TYP"/>
    <property type="match status" value="5"/>
</dbReference>
<evidence type="ECO:0000256" key="4">
    <source>
        <dbReference type="SAM" id="MobiDB-lite"/>
    </source>
</evidence>
<dbReference type="EMBL" id="CAJHNH020000973">
    <property type="protein sequence ID" value="CAG5120834.1"/>
    <property type="molecule type" value="Genomic_DNA"/>
</dbReference>
<feature type="coiled-coil region" evidence="3">
    <location>
        <begin position="376"/>
        <end position="403"/>
    </location>
</feature>
<dbReference type="Gene3D" id="3.80.10.10">
    <property type="entry name" value="Ribonuclease Inhibitor"/>
    <property type="match status" value="2"/>
</dbReference>
<keyword evidence="2" id="KW-0677">Repeat</keyword>
<feature type="compositionally biased region" description="Basic and acidic residues" evidence="4">
    <location>
        <begin position="245"/>
        <end position="255"/>
    </location>
</feature>
<evidence type="ECO:0000259" key="5">
    <source>
        <dbReference type="SMART" id="SM00873"/>
    </source>
</evidence>
<dbReference type="InterPro" id="IPR020825">
    <property type="entry name" value="Phe-tRNA_synthase-like_B3/B4"/>
</dbReference>
<dbReference type="Gene3D" id="3.50.40.10">
    <property type="entry name" value="Phenylalanyl-trna Synthetase, Chain B, domain 3"/>
    <property type="match status" value="1"/>
</dbReference>
<dbReference type="GO" id="GO:0004826">
    <property type="term" value="F:phenylalanine-tRNA ligase activity"/>
    <property type="evidence" value="ECO:0007669"/>
    <property type="project" value="InterPro"/>
</dbReference>
<keyword evidence="3" id="KW-0175">Coiled coil</keyword>
<sequence length="554" mass="61581">MASGMWEEVQAVKTENRRELSLQGPTINKKIEDYGLDEHVFSLTSLNLLKIAGTPLEVISDKLGNLSNLTTLMLGNNKLKELPSTIGNLTSLKVLDVSGNKLQSLPETISNLVNLTSLNANLNSLTSFPNISGFKFLAYLSISRNKLKSLPEGICDPSLILLSTIDAANNEIESLPSDISNLSHLITLNVASNKLDSLPLELCECPKLKEVIIADNKMKDRKLLKLAEHSTKSLLNYLSTQLDKQRASEEGGGKGKKDKKKKKKGDKKGVEDLERDVMSVLQFESEKGLEISVTAGVLSVRQYLVCCIVRNLDFNKSNNMFKRFINLQTRLHDTICERRQTATIATHDLKAVKGPLVYDAVLPHLIQITPLFKTKVTTAEALMKELREQAEAFRKEKKRSTLSGIHKYLDLLKDKSHYPCLRDADGDVISFPPITNSYKTKVSKETTDILLEVTSTVSLDVCKKVMEELLYAILLIGVGTPSTGTADEDKATTKDGDDSDCEAKEEVDLSRMKTQQKLTVEQVKVIDGQGNLRVIYPSRVDLQNPAFDVIRNYE</sequence>
<organism evidence="6 7">
    <name type="scientific">Candidula unifasciata</name>
    <dbReference type="NCBI Taxonomy" id="100452"/>
    <lineage>
        <taxon>Eukaryota</taxon>
        <taxon>Metazoa</taxon>
        <taxon>Spiralia</taxon>
        <taxon>Lophotrochozoa</taxon>
        <taxon>Mollusca</taxon>
        <taxon>Gastropoda</taxon>
        <taxon>Heterobranchia</taxon>
        <taxon>Euthyneura</taxon>
        <taxon>Panpulmonata</taxon>
        <taxon>Eupulmonata</taxon>
        <taxon>Stylommatophora</taxon>
        <taxon>Helicina</taxon>
        <taxon>Helicoidea</taxon>
        <taxon>Geomitridae</taxon>
        <taxon>Candidula</taxon>
    </lineage>
</organism>
<gene>
    <name evidence="6" type="ORF">CUNI_LOCUS6392</name>
</gene>
<dbReference type="InterPro" id="IPR001611">
    <property type="entry name" value="Leu-rich_rpt"/>
</dbReference>
<dbReference type="PANTHER" id="PTHR10947">
    <property type="entry name" value="PHENYLALANYL-TRNA SYNTHETASE BETA CHAIN AND LEUCINE-RICH REPEAT-CONTAINING PROTEIN 47"/>
    <property type="match status" value="1"/>
</dbReference>
<keyword evidence="1" id="KW-0433">Leucine-rich repeat</keyword>
<dbReference type="InterPro" id="IPR003591">
    <property type="entry name" value="Leu-rich_rpt_typical-subtyp"/>
</dbReference>
<feature type="region of interest" description="Disordered" evidence="4">
    <location>
        <begin position="245"/>
        <end position="270"/>
    </location>
</feature>
<dbReference type="OrthoDB" id="67933at2759"/>
<name>A0A8S3YV08_9EUPU</name>
<dbReference type="SUPFAM" id="SSF52058">
    <property type="entry name" value="L domain-like"/>
    <property type="match status" value="1"/>
</dbReference>
<dbReference type="GO" id="GO:0003723">
    <property type="term" value="F:RNA binding"/>
    <property type="evidence" value="ECO:0007669"/>
    <property type="project" value="InterPro"/>
</dbReference>
<dbReference type="SMART" id="SM00364">
    <property type="entry name" value="LRR_BAC"/>
    <property type="match status" value="6"/>
</dbReference>
<dbReference type="InterPro" id="IPR032675">
    <property type="entry name" value="LRR_dom_sf"/>
</dbReference>
<evidence type="ECO:0000256" key="2">
    <source>
        <dbReference type="ARBA" id="ARBA00022737"/>
    </source>
</evidence>
<dbReference type="InterPro" id="IPR055414">
    <property type="entry name" value="LRR_R13L4/SHOC2-like"/>
</dbReference>
<evidence type="ECO:0000313" key="6">
    <source>
        <dbReference type="EMBL" id="CAG5120834.1"/>
    </source>
</evidence>
<dbReference type="PANTHER" id="PTHR10947:SF3">
    <property type="entry name" value="LEUCINE-RICH REPEAT-CONTAINING PROTEIN 47"/>
    <property type="match status" value="1"/>
</dbReference>
<dbReference type="InterPro" id="IPR005146">
    <property type="entry name" value="B3/B4_tRNA-bd"/>
</dbReference>
<dbReference type="GO" id="GO:0006432">
    <property type="term" value="P:phenylalanyl-tRNA aminoacylation"/>
    <property type="evidence" value="ECO:0007669"/>
    <property type="project" value="InterPro"/>
</dbReference>
<comment type="caution">
    <text evidence="6">The sequence shown here is derived from an EMBL/GenBank/DDBJ whole genome shotgun (WGS) entry which is preliminary data.</text>
</comment>
<dbReference type="PROSITE" id="PS51450">
    <property type="entry name" value="LRR"/>
    <property type="match status" value="2"/>
</dbReference>
<feature type="domain" description="B3/B4 tRNA-binding" evidence="5">
    <location>
        <begin position="300"/>
        <end position="478"/>
    </location>
</feature>